<dbReference type="InterPro" id="IPR003785">
    <property type="entry name" value="Creatininase/forma_Hydrolase"/>
</dbReference>
<keyword evidence="2" id="KW-0479">Metal-binding</keyword>
<dbReference type="AlphaFoldDB" id="A0A178MIC0"/>
<evidence type="ECO:0000313" key="7">
    <source>
        <dbReference type="Proteomes" id="UP000078543"/>
    </source>
</evidence>
<organism evidence="6 7">
    <name type="scientific">Magnetospirillum moscoviense</name>
    <dbReference type="NCBI Taxonomy" id="1437059"/>
    <lineage>
        <taxon>Bacteria</taxon>
        <taxon>Pseudomonadati</taxon>
        <taxon>Pseudomonadota</taxon>
        <taxon>Alphaproteobacteria</taxon>
        <taxon>Rhodospirillales</taxon>
        <taxon>Rhodospirillaceae</taxon>
        <taxon>Magnetospirillum</taxon>
    </lineage>
</organism>
<reference evidence="6 7" key="1">
    <citation type="submission" date="2016-04" db="EMBL/GenBank/DDBJ databases">
        <title>Draft genome sequence of freshwater magnetotactic bacteria Magnetospirillum marisnigri SP-1 and Magnetospirillum moscoviense BB-1.</title>
        <authorList>
            <person name="Koziaeva V."/>
            <person name="Dziuba M.V."/>
            <person name="Ivanov T.M."/>
            <person name="Kuznetsov B."/>
            <person name="Grouzdev D.S."/>
        </authorList>
    </citation>
    <scope>NUCLEOTIDE SEQUENCE [LARGE SCALE GENOMIC DNA]</scope>
    <source>
        <strain evidence="6 7">BB-1</strain>
    </source>
</reference>
<dbReference type="Proteomes" id="UP000078543">
    <property type="component" value="Unassembled WGS sequence"/>
</dbReference>
<dbReference type="InterPro" id="IPR024087">
    <property type="entry name" value="Creatininase-like_sf"/>
</dbReference>
<keyword evidence="4" id="KW-0862">Zinc</keyword>
<evidence type="ECO:0000256" key="5">
    <source>
        <dbReference type="ARBA" id="ARBA00024029"/>
    </source>
</evidence>
<sequence length="244" mass="25858">MRLHLMTWPQVEAYLAHSTAIILPIGSTEQHGPTGLIGTDAMCAEAVADQVAKALGVVVAPTLAIGMAQHHMAFPGTMTLKPSTLLALVEDCLLSLVRHGFDRVLMINGHGGNVATINAAFAQTQMELDRLSPRPALRTRLVNWWETPEVMAASVRMFGDAVGSHATPPEVALTWALHPDLADPHPLVPAVAPTGAFFGAGDFRNSFPDGRIGSNPSLASPAAGEELLKIAADEMTRLASDFFA</sequence>
<comment type="similarity">
    <text evidence="5">Belongs to the creatininase superfamily.</text>
</comment>
<dbReference type="GO" id="GO:0016811">
    <property type="term" value="F:hydrolase activity, acting on carbon-nitrogen (but not peptide) bonds, in linear amides"/>
    <property type="evidence" value="ECO:0007669"/>
    <property type="project" value="TreeGrafter"/>
</dbReference>
<dbReference type="GO" id="GO:0046872">
    <property type="term" value="F:metal ion binding"/>
    <property type="evidence" value="ECO:0007669"/>
    <property type="project" value="UniProtKB-KW"/>
</dbReference>
<evidence type="ECO:0000256" key="3">
    <source>
        <dbReference type="ARBA" id="ARBA00022801"/>
    </source>
</evidence>
<dbReference type="Pfam" id="PF02633">
    <property type="entry name" value="Creatininase"/>
    <property type="match status" value="1"/>
</dbReference>
<dbReference type="SUPFAM" id="SSF102215">
    <property type="entry name" value="Creatininase"/>
    <property type="match status" value="1"/>
</dbReference>
<evidence type="ECO:0000256" key="4">
    <source>
        <dbReference type="ARBA" id="ARBA00022833"/>
    </source>
</evidence>
<dbReference type="PANTHER" id="PTHR35005:SF1">
    <property type="entry name" value="2-AMINO-5-FORMYLAMINO-6-RIBOSYLAMINOPYRIMIDIN-4(3H)-ONE 5'-MONOPHOSPHATE DEFORMYLASE"/>
    <property type="match status" value="1"/>
</dbReference>
<dbReference type="PANTHER" id="PTHR35005">
    <property type="entry name" value="3-DEHYDRO-SCYLLO-INOSOSE HYDROLASE"/>
    <property type="match status" value="1"/>
</dbReference>
<gene>
    <name evidence="6" type="ORF">A6A05_03365</name>
</gene>
<dbReference type="Gene3D" id="3.40.50.10310">
    <property type="entry name" value="Creatininase"/>
    <property type="match status" value="1"/>
</dbReference>
<dbReference type="EMBL" id="LWQU01000163">
    <property type="protein sequence ID" value="OAN47878.1"/>
    <property type="molecule type" value="Genomic_DNA"/>
</dbReference>
<dbReference type="GO" id="GO:0009231">
    <property type="term" value="P:riboflavin biosynthetic process"/>
    <property type="evidence" value="ECO:0007669"/>
    <property type="project" value="TreeGrafter"/>
</dbReference>
<accession>A0A178MIC0</accession>
<name>A0A178MIC0_9PROT</name>
<protein>
    <submittedName>
        <fullName evidence="6">Amidase</fullName>
    </submittedName>
</protein>
<proteinExistence type="inferred from homology"/>
<evidence type="ECO:0000313" key="6">
    <source>
        <dbReference type="EMBL" id="OAN47878.1"/>
    </source>
</evidence>
<dbReference type="STRING" id="1437059.A6A05_03365"/>
<evidence type="ECO:0000256" key="2">
    <source>
        <dbReference type="ARBA" id="ARBA00022723"/>
    </source>
</evidence>
<comment type="cofactor">
    <cofactor evidence="1">
        <name>Zn(2+)</name>
        <dbReference type="ChEBI" id="CHEBI:29105"/>
    </cofactor>
</comment>
<keyword evidence="7" id="KW-1185">Reference proteome</keyword>
<dbReference type="OrthoDB" id="9801445at2"/>
<keyword evidence="3" id="KW-0378">Hydrolase</keyword>
<evidence type="ECO:0000256" key="1">
    <source>
        <dbReference type="ARBA" id="ARBA00001947"/>
    </source>
</evidence>
<comment type="caution">
    <text evidence="6">The sequence shown here is derived from an EMBL/GenBank/DDBJ whole genome shotgun (WGS) entry which is preliminary data.</text>
</comment>